<proteinExistence type="predicted"/>
<name>A0AAV0DGD5_9ASTE</name>
<reference evidence="2" key="1">
    <citation type="submission" date="2022-07" db="EMBL/GenBank/DDBJ databases">
        <authorList>
            <person name="Macas J."/>
            <person name="Novak P."/>
            <person name="Neumann P."/>
        </authorList>
    </citation>
    <scope>NUCLEOTIDE SEQUENCE</scope>
</reference>
<dbReference type="SMART" id="SM00061">
    <property type="entry name" value="MATH"/>
    <property type="match status" value="2"/>
</dbReference>
<organism evidence="2 3">
    <name type="scientific">Cuscuta epithymum</name>
    <dbReference type="NCBI Taxonomy" id="186058"/>
    <lineage>
        <taxon>Eukaryota</taxon>
        <taxon>Viridiplantae</taxon>
        <taxon>Streptophyta</taxon>
        <taxon>Embryophyta</taxon>
        <taxon>Tracheophyta</taxon>
        <taxon>Spermatophyta</taxon>
        <taxon>Magnoliopsida</taxon>
        <taxon>eudicotyledons</taxon>
        <taxon>Gunneridae</taxon>
        <taxon>Pentapetalae</taxon>
        <taxon>asterids</taxon>
        <taxon>lamiids</taxon>
        <taxon>Solanales</taxon>
        <taxon>Convolvulaceae</taxon>
        <taxon>Cuscuteae</taxon>
        <taxon>Cuscuta</taxon>
        <taxon>Cuscuta subgen. Cuscuta</taxon>
    </lineage>
</organism>
<sequence>MFCCLPSKEKRIQITNTEVVEEKPSAEKVYLRKEYMGSTTAVEKWKRDTPPSHFIFMIRSFSQLSQSGIQKLESGVFQACDKKWKLCVHYDKGGKKADGEDDDGRISLYLQIVETESLPRGWEVHAKFNFFVYDQINDNYLTIQDGGGKVRRFHYMKTKWGLDELLPLSTFTNPSNGYLVDDTCAFGAEVFVLPNSTKRECHSIMVNKDPENNIHTWKVSGFSSIKTESVNSNEFFIQGIKWILRLYPKGHSTAKGQSLSLYLALTAAEDANNSPNTKLYAKYKFRICNQLNTQHHETSCLERVFDDPKGPSYGMQKCMPLKMLESTSGGFLVNDTLVVEVEFLLLSKVSDF</sequence>
<dbReference type="PANTHER" id="PTHR46162:SF40">
    <property type="entry name" value="TRAF-LIKE FAMILY PROTEIN"/>
    <property type="match status" value="1"/>
</dbReference>
<accession>A0AAV0DGD5</accession>
<feature type="domain" description="MATH" evidence="1">
    <location>
        <begin position="212"/>
        <end position="343"/>
    </location>
</feature>
<evidence type="ECO:0000259" key="1">
    <source>
        <dbReference type="PROSITE" id="PS50144"/>
    </source>
</evidence>
<protein>
    <recommendedName>
        <fullName evidence="1">MATH domain-containing protein</fullName>
    </recommendedName>
</protein>
<keyword evidence="3" id="KW-1185">Reference proteome</keyword>
<dbReference type="Gene3D" id="2.60.210.10">
    <property type="entry name" value="Apoptosis, Tumor Necrosis Factor Receptor Associated Protein 2, Chain A"/>
    <property type="match status" value="2"/>
</dbReference>
<comment type="caution">
    <text evidence="2">The sequence shown here is derived from an EMBL/GenBank/DDBJ whole genome shotgun (WGS) entry which is preliminary data.</text>
</comment>
<dbReference type="EMBL" id="CAMAPF010000109">
    <property type="protein sequence ID" value="CAH9100929.1"/>
    <property type="molecule type" value="Genomic_DNA"/>
</dbReference>
<evidence type="ECO:0000313" key="3">
    <source>
        <dbReference type="Proteomes" id="UP001152523"/>
    </source>
</evidence>
<dbReference type="CDD" id="cd00121">
    <property type="entry name" value="MATH"/>
    <property type="match status" value="2"/>
</dbReference>
<gene>
    <name evidence="2" type="ORF">CEPIT_LOCUS15441</name>
</gene>
<dbReference type="InterPro" id="IPR002083">
    <property type="entry name" value="MATH/TRAF_dom"/>
</dbReference>
<dbReference type="AlphaFoldDB" id="A0AAV0DGD5"/>
<feature type="domain" description="MATH" evidence="1">
    <location>
        <begin position="51"/>
        <end position="190"/>
    </location>
</feature>
<evidence type="ECO:0000313" key="2">
    <source>
        <dbReference type="EMBL" id="CAH9100929.1"/>
    </source>
</evidence>
<dbReference type="Pfam" id="PF22486">
    <property type="entry name" value="MATH_2"/>
    <property type="match status" value="2"/>
</dbReference>
<dbReference type="SUPFAM" id="SSF49599">
    <property type="entry name" value="TRAF domain-like"/>
    <property type="match status" value="2"/>
</dbReference>
<dbReference type="PANTHER" id="PTHR46162">
    <property type="entry name" value="TRAF-LIKE FAMILY PROTEIN"/>
    <property type="match status" value="1"/>
</dbReference>
<dbReference type="Proteomes" id="UP001152523">
    <property type="component" value="Unassembled WGS sequence"/>
</dbReference>
<dbReference type="PROSITE" id="PS50144">
    <property type="entry name" value="MATH"/>
    <property type="match status" value="2"/>
</dbReference>
<dbReference type="InterPro" id="IPR008974">
    <property type="entry name" value="TRAF-like"/>
</dbReference>